<comment type="caution">
    <text evidence="3">The sequence shown here is derived from an EMBL/GenBank/DDBJ whole genome shotgun (WGS) entry which is preliminary data.</text>
</comment>
<dbReference type="STRING" id="1799789.AX660_14630"/>
<dbReference type="Gene3D" id="2.60.40.10">
    <property type="entry name" value="Immunoglobulins"/>
    <property type="match status" value="1"/>
</dbReference>
<protein>
    <recommendedName>
        <fullName evidence="5">DUF1593 domain-containing protein</fullName>
    </recommendedName>
</protein>
<dbReference type="Gene3D" id="3.90.245.10">
    <property type="entry name" value="Ribonucleoside hydrolase-like"/>
    <property type="match status" value="1"/>
</dbReference>
<accession>A0A136A2T1</accession>
<dbReference type="Pfam" id="PF21027">
    <property type="entry name" value="Sde0182_C"/>
    <property type="match status" value="1"/>
</dbReference>
<gene>
    <name evidence="3" type="ORF">AX660_14630</name>
</gene>
<name>A0A136A2T1_9ALTE</name>
<evidence type="ECO:0000313" key="3">
    <source>
        <dbReference type="EMBL" id="KXI29507.1"/>
    </source>
</evidence>
<keyword evidence="4" id="KW-1185">Reference proteome</keyword>
<evidence type="ECO:0000259" key="1">
    <source>
        <dbReference type="Pfam" id="PF07632"/>
    </source>
</evidence>
<feature type="domain" description="Cellulose-binding Sde182 nucleoside hydrolase-like" evidence="1">
    <location>
        <begin position="33"/>
        <end position="278"/>
    </location>
</feature>
<sequence length="454" mass="49803">MRITNNKYWQKDLSITSLSSSHFDIKLQATKLRLVITTDIGGADPDDLQSLVHALVLANEYDLQGIIYGHAWVEANPKMAQQRIGTAVDAYEKVFTNLSAHASGYPSPDYLRAIVKGGQTEALMAGTGEGKDSEGSKLIIELVDNKDDPRPVWVNAWGGANTIAQAFWKIKHTRSPAAVKAFVNKIRVYDILGQDDAGSWIAKNFPDALYIRNAEGVYGWAPSKSWTADNVQNHGPLGEVYPTSKWATEGDSPSFFHIAARGLNEPDELTQGGWGGRFGAEKKYDVKLFSWAEKHAGVMAHEQKLRPYALYTNTEERTAAIKKWQPDIENSLAARMDWSVTPNPSKANHFPIAVLNGDVTRQILDMSVKAGEQLSLSATGSSDPDGNTLHYSWQFYDEASSYDGEVKILNGDSSVANVVVPADASGKNLHIILVVHDSGSPSLAAYRRMILNVN</sequence>
<dbReference type="InterPro" id="IPR036452">
    <property type="entry name" value="Ribo_hydro-like"/>
</dbReference>
<evidence type="ECO:0000259" key="2">
    <source>
        <dbReference type="Pfam" id="PF21027"/>
    </source>
</evidence>
<dbReference type="EMBL" id="LSNE01000005">
    <property type="protein sequence ID" value="KXI29507.1"/>
    <property type="molecule type" value="Genomic_DNA"/>
</dbReference>
<dbReference type="GO" id="GO:0016799">
    <property type="term" value="F:hydrolase activity, hydrolyzing N-glycosyl compounds"/>
    <property type="evidence" value="ECO:0007669"/>
    <property type="project" value="InterPro"/>
</dbReference>
<proteinExistence type="predicted"/>
<dbReference type="Pfam" id="PF07632">
    <property type="entry name" value="Sde182_NH-like"/>
    <property type="match status" value="1"/>
</dbReference>
<evidence type="ECO:0000313" key="4">
    <source>
        <dbReference type="Proteomes" id="UP000070299"/>
    </source>
</evidence>
<dbReference type="InterPro" id="IPR011483">
    <property type="entry name" value="Sde182_NH-like"/>
</dbReference>
<organism evidence="3 4">
    <name type="scientific">Paraglaciecola hydrolytica</name>
    <dbReference type="NCBI Taxonomy" id="1799789"/>
    <lineage>
        <taxon>Bacteria</taxon>
        <taxon>Pseudomonadati</taxon>
        <taxon>Pseudomonadota</taxon>
        <taxon>Gammaproteobacteria</taxon>
        <taxon>Alteromonadales</taxon>
        <taxon>Alteromonadaceae</taxon>
        <taxon>Paraglaciecola</taxon>
    </lineage>
</organism>
<feature type="domain" description="Cellulose-binding Sde182 C-terminal" evidence="2">
    <location>
        <begin position="374"/>
        <end position="453"/>
    </location>
</feature>
<reference evidence="4" key="1">
    <citation type="submission" date="2016-02" db="EMBL/GenBank/DDBJ databases">
        <authorList>
            <person name="Schultz-Johansen M."/>
            <person name="Glaring M.A."/>
            <person name="Bech P.K."/>
            <person name="Stougaard P."/>
        </authorList>
    </citation>
    <scope>NUCLEOTIDE SEQUENCE [LARGE SCALE GENOMIC DNA]</scope>
    <source>
        <strain evidence="4">S66</strain>
    </source>
</reference>
<dbReference type="AlphaFoldDB" id="A0A136A2T1"/>
<dbReference type="SUPFAM" id="SSF53590">
    <property type="entry name" value="Nucleoside hydrolase"/>
    <property type="match status" value="1"/>
</dbReference>
<evidence type="ECO:0008006" key="5">
    <source>
        <dbReference type="Google" id="ProtNLM"/>
    </source>
</evidence>
<dbReference type="InterPro" id="IPR013783">
    <property type="entry name" value="Ig-like_fold"/>
</dbReference>
<dbReference type="InterPro" id="IPR048527">
    <property type="entry name" value="Sde182_C"/>
</dbReference>
<dbReference type="Proteomes" id="UP000070299">
    <property type="component" value="Unassembled WGS sequence"/>
</dbReference>